<evidence type="ECO:0000313" key="3">
    <source>
        <dbReference type="EMBL" id="GGO56290.1"/>
    </source>
</evidence>
<dbReference type="Proteomes" id="UP000631535">
    <property type="component" value="Unassembled WGS sequence"/>
</dbReference>
<dbReference type="RefSeq" id="WP_189039410.1">
    <property type="nucleotide sequence ID" value="NZ_BMMP01000019.1"/>
</dbReference>
<evidence type="ECO:0008006" key="5">
    <source>
        <dbReference type="Google" id="ProtNLM"/>
    </source>
</evidence>
<accession>A0ABQ2MR55</accession>
<reference evidence="4" key="1">
    <citation type="journal article" date="2019" name="Int. J. Syst. Evol. Microbiol.">
        <title>The Global Catalogue of Microorganisms (GCM) 10K type strain sequencing project: providing services to taxonomists for standard genome sequencing and annotation.</title>
        <authorList>
            <consortium name="The Broad Institute Genomics Platform"/>
            <consortium name="The Broad Institute Genome Sequencing Center for Infectious Disease"/>
            <person name="Wu L."/>
            <person name="Ma J."/>
        </authorList>
    </citation>
    <scope>NUCLEOTIDE SEQUENCE [LARGE SCALE GENOMIC DNA]</scope>
    <source>
        <strain evidence="4">CGMCC 4.7178</strain>
    </source>
</reference>
<feature type="signal peptide" evidence="2">
    <location>
        <begin position="1"/>
        <end position="27"/>
    </location>
</feature>
<comment type="caution">
    <text evidence="3">The sequence shown here is derived from an EMBL/GenBank/DDBJ whole genome shotgun (WGS) entry which is preliminary data.</text>
</comment>
<dbReference type="EMBL" id="BMMP01000019">
    <property type="protein sequence ID" value="GGO56290.1"/>
    <property type="molecule type" value="Genomic_DNA"/>
</dbReference>
<name>A0ABQ2MR55_9ACTN</name>
<evidence type="ECO:0000256" key="1">
    <source>
        <dbReference type="SAM" id="MobiDB-lite"/>
    </source>
</evidence>
<keyword evidence="2" id="KW-0732">Signal</keyword>
<feature type="region of interest" description="Disordered" evidence="1">
    <location>
        <begin position="24"/>
        <end position="48"/>
    </location>
</feature>
<evidence type="ECO:0000256" key="2">
    <source>
        <dbReference type="SAM" id="SignalP"/>
    </source>
</evidence>
<proteinExistence type="predicted"/>
<keyword evidence="4" id="KW-1185">Reference proteome</keyword>
<organism evidence="3 4">
    <name type="scientific">Streptomyces daqingensis</name>
    <dbReference type="NCBI Taxonomy" id="1472640"/>
    <lineage>
        <taxon>Bacteria</taxon>
        <taxon>Bacillati</taxon>
        <taxon>Actinomycetota</taxon>
        <taxon>Actinomycetes</taxon>
        <taxon>Kitasatosporales</taxon>
        <taxon>Streptomycetaceae</taxon>
        <taxon>Streptomyces</taxon>
    </lineage>
</organism>
<protein>
    <recommendedName>
        <fullName evidence="5">Lipoprotein</fullName>
    </recommendedName>
</protein>
<sequence>MRGRTTALTAIAVAVLTVLTGCSEGSAPENQAPPAKGEGPSRALTRSEQTRVEQAEQRLIQGCMKRKGFRYWVGPPADADTLRAFSNRFVQDDVGWAREHGYGGRLKKAFFADKKRDPNLAYRERLSPSERQRFSDALDGGPKTPMLSVRLPAGGAVRSLDGGCRHSARQQLFGDTEAFFRADKTAANLVAVYTPKLRRDPRFTKGLDAWSRCMRDAVGRDFDDPGAARAHADERVKGLSASEAHAVEVELAVAEADCARSTGLPSTLSRLDRAYGDPVRDRYADEIAASNRMKHAALRKAKRLGRRD</sequence>
<feature type="chain" id="PRO_5046180237" description="Lipoprotein" evidence="2">
    <location>
        <begin position="28"/>
        <end position="308"/>
    </location>
</feature>
<gene>
    <name evidence="3" type="ORF">GCM10012287_49540</name>
</gene>
<evidence type="ECO:0000313" key="4">
    <source>
        <dbReference type="Proteomes" id="UP000631535"/>
    </source>
</evidence>
<dbReference type="PROSITE" id="PS51257">
    <property type="entry name" value="PROKAR_LIPOPROTEIN"/>
    <property type="match status" value="1"/>
</dbReference>